<reference evidence="6" key="1">
    <citation type="journal article" date="2020" name="Nature">
        <title>Giant virus diversity and host interactions through global metagenomics.</title>
        <authorList>
            <person name="Schulz F."/>
            <person name="Roux S."/>
            <person name="Paez-Espino D."/>
            <person name="Jungbluth S."/>
            <person name="Walsh D.A."/>
            <person name="Denef V.J."/>
            <person name="McMahon K.D."/>
            <person name="Konstantinidis K.T."/>
            <person name="Eloe-Fadrosh E.A."/>
            <person name="Kyrpides N.C."/>
            <person name="Woyke T."/>
        </authorList>
    </citation>
    <scope>NUCLEOTIDE SEQUENCE</scope>
    <source>
        <strain evidence="6">GVMAG-M-3300023184-68</strain>
    </source>
</reference>
<dbReference type="Gene3D" id="3.60.60.30">
    <property type="match status" value="1"/>
</dbReference>
<dbReference type="AlphaFoldDB" id="A0A6C0IBN3"/>
<evidence type="ECO:0000256" key="4">
    <source>
        <dbReference type="ARBA" id="ARBA00023098"/>
    </source>
</evidence>
<proteinExistence type="predicted"/>
<dbReference type="GO" id="GO:0016042">
    <property type="term" value="P:lipid catabolic process"/>
    <property type="evidence" value="ECO:0007669"/>
    <property type="project" value="UniProtKB-KW"/>
</dbReference>
<evidence type="ECO:0000256" key="3">
    <source>
        <dbReference type="ARBA" id="ARBA00022963"/>
    </source>
</evidence>
<sequence length="458" mass="52588">MKGTTNKRKMSHKNQTRKQPTICGKILQENHEGWKIIEIHGDPYERGFAHGYLLHQELTTVLKKLPFAVNHEIEVSYRKYLATCKRVISPIIKQKSPEIYQELCGISRGAQMAGQEISVHTLIAWNAFMSMYNYFHYDFTPKQLAKKRKSQHCSAFIATGKATKNGKIVMAHNSHSDLVSGSLFNIIMYLTPKQGFPFCMQTAPGYVASGTDWFLSESGMMGCEATIGDTNYQPNFKDGHLPYFCRIRQAMQYGKNLDEYAKIMTQHNAGDYAGSWLFGDTKTNEIMLCEIGLNIQNIQRTNDGIFYGMNSAMSFELRDKETNDQDFFDITTSSGARNYRLYELLYKTYYGKLTTENAKKILSDHYNVLSQKNDVPNSNSVCVHTYNDSESDYYPHGCQDGKVVDAEMAKRGEFVGRWGPSCGTPFETKKFVQEHPEYKEWERVLVDFPKKEWVRIHL</sequence>
<dbReference type="GO" id="GO:0004620">
    <property type="term" value="F:phospholipase activity"/>
    <property type="evidence" value="ECO:0007669"/>
    <property type="project" value="InterPro"/>
</dbReference>
<dbReference type="EMBL" id="MN740154">
    <property type="protein sequence ID" value="QHT90428.1"/>
    <property type="molecule type" value="Genomic_DNA"/>
</dbReference>
<dbReference type="Pfam" id="PF04916">
    <property type="entry name" value="Phospholip_B"/>
    <property type="match status" value="1"/>
</dbReference>
<keyword evidence="2" id="KW-0378">Hydrolase</keyword>
<evidence type="ECO:0000313" key="6">
    <source>
        <dbReference type="EMBL" id="QHT90428.1"/>
    </source>
</evidence>
<evidence type="ECO:0000256" key="5">
    <source>
        <dbReference type="ARBA" id="ARBA00023180"/>
    </source>
</evidence>
<dbReference type="InterPro" id="IPR047803">
    <property type="entry name" value="DCD1A/B-like"/>
</dbReference>
<dbReference type="PANTHER" id="PTHR35190">
    <property type="entry name" value="PROTEIN DCD1B"/>
    <property type="match status" value="1"/>
</dbReference>
<keyword evidence="5" id="KW-0325">Glycoprotein</keyword>
<keyword evidence="3" id="KW-0442">Lipid degradation</keyword>
<protein>
    <recommendedName>
        <fullName evidence="7">Phospholipase B-like</fullName>
    </recommendedName>
</protein>
<evidence type="ECO:0000256" key="1">
    <source>
        <dbReference type="ARBA" id="ARBA00022729"/>
    </source>
</evidence>
<accession>A0A6C0IBN3</accession>
<evidence type="ECO:0000256" key="2">
    <source>
        <dbReference type="ARBA" id="ARBA00022801"/>
    </source>
</evidence>
<dbReference type="NCBIfam" id="NF040521">
    <property type="entry name" value="C45_proenzyme"/>
    <property type="match status" value="1"/>
</dbReference>
<dbReference type="PANTHER" id="PTHR35190:SF2">
    <property type="entry name" value="PROTEIN DCD1B"/>
    <property type="match status" value="1"/>
</dbReference>
<dbReference type="InterPro" id="IPR007000">
    <property type="entry name" value="PLipase_B-like"/>
</dbReference>
<evidence type="ECO:0008006" key="7">
    <source>
        <dbReference type="Google" id="ProtNLM"/>
    </source>
</evidence>
<organism evidence="6">
    <name type="scientific">viral metagenome</name>
    <dbReference type="NCBI Taxonomy" id="1070528"/>
    <lineage>
        <taxon>unclassified sequences</taxon>
        <taxon>metagenomes</taxon>
        <taxon>organismal metagenomes</taxon>
    </lineage>
</organism>
<dbReference type="InterPro" id="IPR047794">
    <property type="entry name" value="C45_proenzyme-like"/>
</dbReference>
<keyword evidence="1" id="KW-0732">Signal</keyword>
<name>A0A6C0IBN3_9ZZZZ</name>
<keyword evidence="4" id="KW-0443">Lipid metabolism</keyword>